<dbReference type="InterPro" id="IPR036890">
    <property type="entry name" value="HATPase_C_sf"/>
</dbReference>
<dbReference type="InterPro" id="IPR005467">
    <property type="entry name" value="His_kinase_dom"/>
</dbReference>
<feature type="transmembrane region" description="Helical" evidence="9">
    <location>
        <begin position="137"/>
        <end position="154"/>
    </location>
</feature>
<feature type="domain" description="Histidine kinase" evidence="10">
    <location>
        <begin position="599"/>
        <end position="837"/>
    </location>
</feature>
<dbReference type="Gene3D" id="1.10.287.130">
    <property type="match status" value="1"/>
</dbReference>
<feature type="transmembrane region" description="Helical" evidence="9">
    <location>
        <begin position="170"/>
        <end position="193"/>
    </location>
</feature>
<feature type="domain" description="PAS" evidence="11">
    <location>
        <begin position="466"/>
        <end position="504"/>
    </location>
</feature>
<keyword evidence="9" id="KW-0472">Membrane</keyword>
<evidence type="ECO:0000256" key="4">
    <source>
        <dbReference type="ARBA" id="ARBA00022679"/>
    </source>
</evidence>
<keyword evidence="7" id="KW-0067">ATP-binding</keyword>
<dbReference type="InterPro" id="IPR013767">
    <property type="entry name" value="PAS_fold"/>
</dbReference>
<organism evidence="12 13">
    <name type="scientific">Candidatus Jettenia ecosi</name>
    <dbReference type="NCBI Taxonomy" id="2494326"/>
    <lineage>
        <taxon>Bacteria</taxon>
        <taxon>Pseudomonadati</taxon>
        <taxon>Planctomycetota</taxon>
        <taxon>Candidatus Brocadiia</taxon>
        <taxon>Candidatus Brocadiales</taxon>
        <taxon>Candidatus Brocadiaceae</taxon>
        <taxon>Candidatus Jettenia</taxon>
    </lineage>
</organism>
<evidence type="ECO:0000256" key="5">
    <source>
        <dbReference type="ARBA" id="ARBA00022741"/>
    </source>
</evidence>
<dbReference type="InterPro" id="IPR036097">
    <property type="entry name" value="HisK_dim/P_sf"/>
</dbReference>
<keyword evidence="4" id="KW-0808">Transferase</keyword>
<comment type="catalytic activity">
    <reaction evidence="1">
        <text>ATP + protein L-histidine = ADP + protein N-phospho-L-histidine.</text>
        <dbReference type="EC" id="2.7.13.3"/>
    </reaction>
</comment>
<keyword evidence="9" id="KW-1133">Transmembrane helix</keyword>
<sequence>MPASRVVFILISLLIAGLGIFVFLRNPTNGINKRFCLFAHVISIWIFFVFLVLHTIDPILATFRLKLVFSAAIFIPSTFFFFSSIFPDRKERPIDKYLSISFFVISIFLAFSSSYIVESVSFARGWPCAKYGPLFSVFWFYFIMCMAHSFYILYRKSVNYYGIKRLQIQYLYFGVATSVFFGSITNFLLPALGVWQVEMFVPLVSIPIPIAVAYAIAKYHLMDISVVIKRSTVYLALSIAMSAIYFIIGVFLSSILPASEHRNTITNVVSIIVTFIAFVSARESIQHVIEKIFFHTRYSHSKILSDSTIMFSSIHDLSGLLHYAIQYLYDSVGIEKTCILLKEEDTKNYRLKAAINFTPEDNLFLLSQDIIITWLCQNRTVLSRDQLYRFTHSELDRVLEEKLASLNVESCVPVFQKNDLFGIIFLGKKINKKIFIQEDIQMFLAFSGQLAMAVNNARLYAGLKEAKVYRDNILQSLKTGVIVMDNNSNLTLINNEAKRILGLENASTTEIILKYLGRDAREAIRYTLNNEGECHNFEVLVERENKKIPCGMTTTSLRTEDGEKLGALIILTDLTELKLLQSEKQHSERLAYLGTLAANIAHEIKNPLVAINTYFQLLPHKKNDEEFHNDFQKIAIKEIERINRIIEDLLDLAKPSKPVLQNIDPHGAIIDTVNFLRNIAAEKGIKIITAFEEKRCQLIADEDKIRQVLINLLQNSLDALPENGCIRVSTSLTEGLSEFKKMAKIHLNSTFFSFASLSVHDRNDKLYFVIKISDNGIGISAEKISQIFEPFFTDKDRGTGLGLAMVYRIIKDHEGAIYVESKEGIGTDFYISLPLNRMNTNNTDNFVSETIEIHSA</sequence>
<evidence type="ECO:0000256" key="9">
    <source>
        <dbReference type="SAM" id="Phobius"/>
    </source>
</evidence>
<dbReference type="Pfam" id="PF16927">
    <property type="entry name" value="HisKA_7TM"/>
    <property type="match status" value="1"/>
</dbReference>
<evidence type="ECO:0000256" key="1">
    <source>
        <dbReference type="ARBA" id="ARBA00000085"/>
    </source>
</evidence>
<evidence type="ECO:0000256" key="7">
    <source>
        <dbReference type="ARBA" id="ARBA00022840"/>
    </source>
</evidence>
<dbReference type="PROSITE" id="PS50112">
    <property type="entry name" value="PAS"/>
    <property type="match status" value="1"/>
</dbReference>
<protein>
    <recommendedName>
        <fullName evidence="2">histidine kinase</fullName>
        <ecNumber evidence="2">2.7.13.3</ecNumber>
    </recommendedName>
</protein>
<name>A0A533QE42_9BACT</name>
<dbReference type="SMART" id="SM00388">
    <property type="entry name" value="HisKA"/>
    <property type="match status" value="1"/>
</dbReference>
<keyword evidence="3" id="KW-0597">Phosphoprotein</keyword>
<dbReference type="GO" id="GO:0005524">
    <property type="term" value="F:ATP binding"/>
    <property type="evidence" value="ECO:0007669"/>
    <property type="project" value="UniProtKB-KW"/>
</dbReference>
<feature type="transmembrane region" description="Helical" evidence="9">
    <location>
        <begin position="36"/>
        <end position="56"/>
    </location>
</feature>
<feature type="transmembrane region" description="Helical" evidence="9">
    <location>
        <begin position="233"/>
        <end position="258"/>
    </location>
</feature>
<feature type="transmembrane region" description="Helical" evidence="9">
    <location>
        <begin position="68"/>
        <end position="86"/>
    </location>
</feature>
<dbReference type="Pfam" id="PF00989">
    <property type="entry name" value="PAS"/>
    <property type="match status" value="1"/>
</dbReference>
<evidence type="ECO:0000256" key="3">
    <source>
        <dbReference type="ARBA" id="ARBA00022553"/>
    </source>
</evidence>
<dbReference type="SMART" id="SM00387">
    <property type="entry name" value="HATPase_c"/>
    <property type="match status" value="1"/>
</dbReference>
<accession>A0A533QE42</accession>
<dbReference type="InterPro" id="IPR003594">
    <property type="entry name" value="HATPase_dom"/>
</dbReference>
<keyword evidence="6 12" id="KW-0418">Kinase</keyword>
<dbReference type="InterPro" id="IPR003661">
    <property type="entry name" value="HisK_dim/P_dom"/>
</dbReference>
<dbReference type="PANTHER" id="PTHR43065:SF10">
    <property type="entry name" value="PEROXIDE STRESS-ACTIVATED HISTIDINE KINASE MAK3"/>
    <property type="match status" value="1"/>
</dbReference>
<comment type="caution">
    <text evidence="12">The sequence shown here is derived from an EMBL/GenBank/DDBJ whole genome shotgun (WGS) entry which is preliminary data.</text>
</comment>
<evidence type="ECO:0000256" key="6">
    <source>
        <dbReference type="ARBA" id="ARBA00022777"/>
    </source>
</evidence>
<dbReference type="CDD" id="cd00082">
    <property type="entry name" value="HisKA"/>
    <property type="match status" value="1"/>
</dbReference>
<dbReference type="Pfam" id="PF00512">
    <property type="entry name" value="HisKA"/>
    <property type="match status" value="1"/>
</dbReference>
<feature type="transmembrane region" description="Helical" evidence="9">
    <location>
        <begin position="6"/>
        <end position="24"/>
    </location>
</feature>
<dbReference type="InterPro" id="IPR031621">
    <property type="entry name" value="HisKA_7TM"/>
</dbReference>
<dbReference type="Proteomes" id="UP000319783">
    <property type="component" value="Unassembled WGS sequence"/>
</dbReference>
<feature type="transmembrane region" description="Helical" evidence="9">
    <location>
        <begin position="199"/>
        <end position="221"/>
    </location>
</feature>
<dbReference type="Pfam" id="PF02518">
    <property type="entry name" value="HATPase_c"/>
    <property type="match status" value="1"/>
</dbReference>
<evidence type="ECO:0000313" key="13">
    <source>
        <dbReference type="Proteomes" id="UP000319783"/>
    </source>
</evidence>
<dbReference type="InterPro" id="IPR029016">
    <property type="entry name" value="GAF-like_dom_sf"/>
</dbReference>
<dbReference type="EC" id="2.7.13.3" evidence="2"/>
<dbReference type="NCBIfam" id="TIGR00229">
    <property type="entry name" value="sensory_box"/>
    <property type="match status" value="1"/>
</dbReference>
<dbReference type="PROSITE" id="PS50109">
    <property type="entry name" value="HIS_KIN"/>
    <property type="match status" value="1"/>
</dbReference>
<dbReference type="Gene3D" id="3.30.450.20">
    <property type="entry name" value="PAS domain"/>
    <property type="match status" value="1"/>
</dbReference>
<dbReference type="Gene3D" id="3.30.565.10">
    <property type="entry name" value="Histidine kinase-like ATPase, C-terminal domain"/>
    <property type="match status" value="1"/>
</dbReference>
<dbReference type="InterPro" id="IPR000014">
    <property type="entry name" value="PAS"/>
</dbReference>
<proteinExistence type="predicted"/>
<evidence type="ECO:0000256" key="2">
    <source>
        <dbReference type="ARBA" id="ARBA00012438"/>
    </source>
</evidence>
<reference evidence="12 13" key="1">
    <citation type="submission" date="2019-04" db="EMBL/GenBank/DDBJ databases">
        <title>Genome of a novel bacterium Candidatus Jettenia ecosi reconstructed from metagenome of an anammox bioreactor.</title>
        <authorList>
            <person name="Mardanov A.V."/>
            <person name="Beletsky A.V."/>
            <person name="Ravin N.V."/>
            <person name="Botchkova E.A."/>
            <person name="Litti Y.V."/>
            <person name="Nozhevnikova A.N."/>
        </authorList>
    </citation>
    <scope>NUCLEOTIDE SEQUENCE [LARGE SCALE GENOMIC DNA]</scope>
    <source>
        <strain evidence="12">J2</strain>
    </source>
</reference>
<dbReference type="PANTHER" id="PTHR43065">
    <property type="entry name" value="SENSOR HISTIDINE KINASE"/>
    <property type="match status" value="1"/>
</dbReference>
<dbReference type="InterPro" id="IPR035965">
    <property type="entry name" value="PAS-like_dom_sf"/>
</dbReference>
<keyword evidence="8" id="KW-0902">Two-component regulatory system</keyword>
<dbReference type="SUPFAM" id="SSF55781">
    <property type="entry name" value="GAF domain-like"/>
    <property type="match status" value="1"/>
</dbReference>
<dbReference type="EMBL" id="SULG01000009">
    <property type="protein sequence ID" value="TLD43015.1"/>
    <property type="molecule type" value="Genomic_DNA"/>
</dbReference>
<feature type="transmembrane region" description="Helical" evidence="9">
    <location>
        <begin position="98"/>
        <end position="117"/>
    </location>
</feature>
<dbReference type="SUPFAM" id="SSF55874">
    <property type="entry name" value="ATPase domain of HSP90 chaperone/DNA topoisomerase II/histidine kinase"/>
    <property type="match status" value="1"/>
</dbReference>
<dbReference type="SUPFAM" id="SSF47384">
    <property type="entry name" value="Homodimeric domain of signal transducing histidine kinase"/>
    <property type="match status" value="1"/>
</dbReference>
<evidence type="ECO:0000313" key="12">
    <source>
        <dbReference type="EMBL" id="TLD43015.1"/>
    </source>
</evidence>
<keyword evidence="5" id="KW-0547">Nucleotide-binding</keyword>
<evidence type="ECO:0000259" key="10">
    <source>
        <dbReference type="PROSITE" id="PS50109"/>
    </source>
</evidence>
<keyword evidence="9" id="KW-0812">Transmembrane</keyword>
<evidence type="ECO:0000256" key="8">
    <source>
        <dbReference type="ARBA" id="ARBA00023012"/>
    </source>
</evidence>
<dbReference type="GO" id="GO:0006355">
    <property type="term" value="P:regulation of DNA-templated transcription"/>
    <property type="evidence" value="ECO:0007669"/>
    <property type="project" value="InterPro"/>
</dbReference>
<dbReference type="Gene3D" id="3.30.450.40">
    <property type="match status" value="1"/>
</dbReference>
<dbReference type="PRINTS" id="PR00344">
    <property type="entry name" value="BCTRLSENSOR"/>
</dbReference>
<dbReference type="InterPro" id="IPR004358">
    <property type="entry name" value="Sig_transdc_His_kin-like_C"/>
</dbReference>
<evidence type="ECO:0000259" key="11">
    <source>
        <dbReference type="PROSITE" id="PS50112"/>
    </source>
</evidence>
<dbReference type="AlphaFoldDB" id="A0A533QE42"/>
<gene>
    <name evidence="12" type="ORF">JETT_0698</name>
</gene>
<dbReference type="GO" id="GO:0000155">
    <property type="term" value="F:phosphorelay sensor kinase activity"/>
    <property type="evidence" value="ECO:0007669"/>
    <property type="project" value="InterPro"/>
</dbReference>
<dbReference type="SUPFAM" id="SSF55785">
    <property type="entry name" value="PYP-like sensor domain (PAS domain)"/>
    <property type="match status" value="1"/>
</dbReference>